<dbReference type="KEGG" id="tom:BWR18_05250"/>
<feature type="coiled-coil region" evidence="1">
    <location>
        <begin position="1"/>
        <end position="28"/>
    </location>
</feature>
<proteinExistence type="predicted"/>
<dbReference type="STRING" id="299262.BWR18_05250"/>
<reference evidence="2 3" key="1">
    <citation type="submission" date="2017-01" db="EMBL/GenBank/DDBJ databases">
        <title>Complete genome of Tateyamaria omphalii DOK1-4 isolated from seawater in Dokdo.</title>
        <authorList>
            <person name="Kim J.H."/>
            <person name="Chi W.-J."/>
        </authorList>
    </citation>
    <scope>NUCLEOTIDE SEQUENCE [LARGE SCALE GENOMIC DNA]</scope>
    <source>
        <strain evidence="2 3">DOK1-4</strain>
    </source>
</reference>
<protein>
    <submittedName>
        <fullName evidence="2">Phage tail protein</fullName>
    </submittedName>
</protein>
<dbReference type="EMBL" id="CP019312">
    <property type="protein sequence ID" value="APX11160.1"/>
    <property type="molecule type" value="Genomic_DNA"/>
</dbReference>
<dbReference type="RefSeq" id="WP_076627024.1">
    <property type="nucleotide sequence ID" value="NZ_CP019312.1"/>
</dbReference>
<gene>
    <name evidence="2" type="ORF">BWR18_05250</name>
</gene>
<sequence length="221" mass="23107">MSDYNDEIENLEENTDGLRQTLDATSAMVTGFDGELRRMRESLAATNKDVATLEKGLSRGLRKAFDGLVFDGMSLSDALDGLANSMINATYNAAMKPVTDHVGGLLATGASNIFESILPFADGAPFSQGRVMPFASGGVVSSATPFGMRGGMGVMGEAGPEAIMPLARGPDGKLGVRGGGTQSGPTVVMNITTPDVQGFARSQNQIAAQMNRALSRANRNR</sequence>
<evidence type="ECO:0000256" key="1">
    <source>
        <dbReference type="SAM" id="Coils"/>
    </source>
</evidence>
<evidence type="ECO:0000313" key="2">
    <source>
        <dbReference type="EMBL" id="APX11160.1"/>
    </source>
</evidence>
<accession>A0A1P8MSW0</accession>
<keyword evidence="1" id="KW-0175">Coiled coil</keyword>
<dbReference type="AlphaFoldDB" id="A0A1P8MSW0"/>
<keyword evidence="3" id="KW-1185">Reference proteome</keyword>
<dbReference type="OrthoDB" id="8448547at2"/>
<dbReference type="Proteomes" id="UP000186336">
    <property type="component" value="Chromosome"/>
</dbReference>
<name>A0A1P8MSW0_9RHOB</name>
<evidence type="ECO:0000313" key="3">
    <source>
        <dbReference type="Proteomes" id="UP000186336"/>
    </source>
</evidence>
<organism evidence="2 3">
    <name type="scientific">Tateyamaria omphalii</name>
    <dbReference type="NCBI Taxonomy" id="299262"/>
    <lineage>
        <taxon>Bacteria</taxon>
        <taxon>Pseudomonadati</taxon>
        <taxon>Pseudomonadota</taxon>
        <taxon>Alphaproteobacteria</taxon>
        <taxon>Rhodobacterales</taxon>
        <taxon>Roseobacteraceae</taxon>
        <taxon>Tateyamaria</taxon>
    </lineage>
</organism>